<dbReference type="AlphaFoldDB" id="A0A1Y1CLE8"/>
<protein>
    <submittedName>
        <fullName evidence="1">Uncharacterized protein</fullName>
    </submittedName>
</protein>
<dbReference type="EMBL" id="AP018042">
    <property type="protein sequence ID" value="BAX81226.1"/>
    <property type="molecule type" value="Genomic_DNA"/>
</dbReference>
<gene>
    <name evidence="1" type="ORF">ALGA_2921</name>
</gene>
<sequence length="62" mass="7356">MNWTALTIWNIVQNMLTSYGGYSEVVEKTIRFYIEKTGEWKLEGNHKYCRDAKQIENKGLKK</sequence>
<name>A0A1Y1CLE8_9BACT</name>
<evidence type="ECO:0000313" key="1">
    <source>
        <dbReference type="EMBL" id="BAX81226.1"/>
    </source>
</evidence>
<reference evidence="2" key="2">
    <citation type="journal article" date="2020" name="Antonie Van Leeuwenhoek">
        <title>Labilibaculum antarcticum sp. nov., a novel facultative anaerobic, psychrotorelant bacterium isolated from marine sediment of Antarctica.</title>
        <authorList>
            <person name="Watanabe M."/>
            <person name="Kojima H."/>
            <person name="Fukui M."/>
        </authorList>
    </citation>
    <scope>NUCLEOTIDE SEQUENCE [LARGE SCALE GENOMIC DNA]</scope>
    <source>
        <strain evidence="2">SPP2</strain>
    </source>
</reference>
<dbReference type="Proteomes" id="UP000218267">
    <property type="component" value="Chromosome"/>
</dbReference>
<accession>A0A1Y1CLE8</accession>
<organism evidence="1 2">
    <name type="scientific">Labilibaculum antarcticum</name>
    <dbReference type="NCBI Taxonomy" id="1717717"/>
    <lineage>
        <taxon>Bacteria</taxon>
        <taxon>Pseudomonadati</taxon>
        <taxon>Bacteroidota</taxon>
        <taxon>Bacteroidia</taxon>
        <taxon>Marinilabiliales</taxon>
        <taxon>Marinifilaceae</taxon>
        <taxon>Labilibaculum</taxon>
    </lineage>
</organism>
<evidence type="ECO:0000313" key="2">
    <source>
        <dbReference type="Proteomes" id="UP000218267"/>
    </source>
</evidence>
<reference evidence="1 2" key="1">
    <citation type="journal article" date="2018" name="Mar. Genomics">
        <title>Complete genome sequence of Marinifilaceae bacterium strain SPP2, isolated from the Antarctic marine sediment.</title>
        <authorList>
            <person name="Watanabe M."/>
            <person name="Kojima H."/>
            <person name="Fukui M."/>
        </authorList>
    </citation>
    <scope>NUCLEOTIDE SEQUENCE [LARGE SCALE GENOMIC DNA]</scope>
    <source>
        <strain evidence="1 2">SPP2</strain>
    </source>
</reference>
<keyword evidence="2" id="KW-1185">Reference proteome</keyword>
<dbReference type="RefSeq" id="WP_145957644.1">
    <property type="nucleotide sequence ID" value="NZ_AP018042.1"/>
</dbReference>
<dbReference type="KEGG" id="mbas:ALGA_2921"/>
<proteinExistence type="predicted"/>